<dbReference type="Proteomes" id="UP000694565">
    <property type="component" value="Unplaced"/>
</dbReference>
<dbReference type="Gene3D" id="3.60.20.40">
    <property type="match status" value="1"/>
</dbReference>
<organism evidence="4 5">
    <name type="scientific">Cyclopterus lumpus</name>
    <name type="common">Lumpsucker</name>
    <dbReference type="NCBI Taxonomy" id="8103"/>
    <lineage>
        <taxon>Eukaryota</taxon>
        <taxon>Metazoa</taxon>
        <taxon>Chordata</taxon>
        <taxon>Craniata</taxon>
        <taxon>Vertebrata</taxon>
        <taxon>Euteleostomi</taxon>
        <taxon>Actinopterygii</taxon>
        <taxon>Neopterygii</taxon>
        <taxon>Teleostei</taxon>
        <taxon>Neoteleostei</taxon>
        <taxon>Acanthomorphata</taxon>
        <taxon>Eupercaria</taxon>
        <taxon>Perciformes</taxon>
        <taxon>Cottioidei</taxon>
        <taxon>Cottales</taxon>
        <taxon>Cyclopteridae</taxon>
        <taxon>Cyclopterus</taxon>
    </lineage>
</organism>
<feature type="binding site" evidence="2">
    <location>
        <begin position="453"/>
        <end position="454"/>
    </location>
    <ligand>
        <name>L-glutamate</name>
        <dbReference type="ChEBI" id="CHEBI:29985"/>
    </ligand>
</feature>
<dbReference type="GeneTree" id="ENSGT00940000156917"/>
<evidence type="ECO:0000256" key="3">
    <source>
        <dbReference type="RuleBase" id="RU368068"/>
    </source>
</evidence>
<feature type="binding site" evidence="2">
    <location>
        <position position="434"/>
    </location>
    <ligand>
        <name>L-glutamate</name>
        <dbReference type="ChEBI" id="CHEBI:29985"/>
    </ligand>
</feature>
<dbReference type="SUPFAM" id="SSF56235">
    <property type="entry name" value="N-terminal nucleophile aminohydrolases (Ntn hydrolases)"/>
    <property type="match status" value="1"/>
</dbReference>
<feature type="binding site" evidence="2">
    <location>
        <position position="478"/>
    </location>
    <ligand>
        <name>L-glutamate</name>
        <dbReference type="ChEBI" id="CHEBI:29985"/>
    </ligand>
</feature>
<protein>
    <recommendedName>
        <fullName evidence="3">Glutathione hydrolase</fullName>
        <ecNumber evidence="3">2.3.2.2</ecNumber>
        <ecNumber evidence="3">3.4.19.13</ecNumber>
    </recommendedName>
    <alternativeName>
        <fullName evidence="3">Gamma-glutamyltransferase</fullName>
    </alternativeName>
    <alternativeName>
        <fullName evidence="3">Gamma-glutamyltranspeptidase</fullName>
    </alternativeName>
</protein>
<evidence type="ECO:0000313" key="4">
    <source>
        <dbReference type="Ensembl" id="ENSCLMP00005027206.1"/>
    </source>
</evidence>
<sequence length="603" mass="64939">RRFPSIDLRHLQKDGPLTQQASGSRSDLTDPDEGRSRQDSVIHVYAACLTFAIAVTIALILHIYLGVRVVFAEGVVGSDHERCTALGQTVLRDGGSSVDAAIAAALCLGVVHPHVSGVGGGGVMLVHDIHGNKTTVINFQGTSPKALTEEMLQNAGLQVGVPGLLRGLHRAHSLYGRLSWEDVVTRAAAVANEGFNAVTRSTAEAISKVKGERLSQRFRDTFLPGGRALVPGSFLRMSGLAGVLEAGLSNFYDGNFSREMEDEVRKNGGVLSRDDISNYSVLVEQPVEGQYNVPPPPCAGAALISVLNLLEELQLNGNNNTQNQTHHWIAEVLECKFSVDGLAQQLTNPYARYNVLSARSKSMSQADVLRQRINSSHASPHEYPSNVRPELMAGQVVVVGTDELIVSIASSLSALFGSRIITGSGVILNSLILDFSWPNKTPGQLQPGKRPQTSLMPTIVVPARHKCGIYVALSCSGGQQSLSGSTQVLISVMNFHKENHESLSLRRLPPECQPNGRLVERKLILAFSDITVSPPLPPPPILIISYFPNSPSSAELPEESPRFEKGCDVTRVKTKSVVQGILRNRDTITAITPLLSDSSLQFS</sequence>
<dbReference type="Gene3D" id="1.10.246.130">
    <property type="match status" value="1"/>
</dbReference>
<keyword evidence="5" id="KW-1185">Reference proteome</keyword>
<keyword evidence="3" id="KW-0812">Transmembrane</keyword>
<evidence type="ECO:0000256" key="2">
    <source>
        <dbReference type="PIRSR" id="PIRSR600101-2"/>
    </source>
</evidence>
<comment type="catalytic activity">
    <reaction evidence="3">
        <text>an S-substituted glutathione + H2O = an S-substituted L-cysteinylglycine + L-glutamate</text>
        <dbReference type="Rhea" id="RHEA:59468"/>
        <dbReference type="ChEBI" id="CHEBI:15377"/>
        <dbReference type="ChEBI" id="CHEBI:29985"/>
        <dbReference type="ChEBI" id="CHEBI:90779"/>
        <dbReference type="ChEBI" id="CHEBI:143103"/>
        <dbReference type="EC" id="3.4.19.13"/>
    </reaction>
</comment>
<comment type="subcellular location">
    <subcellularLocation>
        <location evidence="3">Membrane</location>
        <topology evidence="3">Single-pass type II membrane protein</topology>
    </subcellularLocation>
</comment>
<dbReference type="InterPro" id="IPR043137">
    <property type="entry name" value="GGT_ssub_C"/>
</dbReference>
<dbReference type="UniPathway" id="UPA00204"/>
<reference evidence="4" key="2">
    <citation type="submission" date="2025-09" db="UniProtKB">
        <authorList>
            <consortium name="Ensembl"/>
        </authorList>
    </citation>
    <scope>IDENTIFICATION</scope>
</reference>
<keyword evidence="3" id="KW-0378">Hydrolase</keyword>
<dbReference type="AlphaFoldDB" id="A0A8C2ZGV4"/>
<keyword evidence="3" id="KW-0472">Membrane</keyword>
<comment type="catalytic activity">
    <reaction evidence="3">
        <text>an N-terminal (5-L-glutamyl)-[peptide] + an alpha-amino acid = 5-L-glutamyl amino acid + an N-terminal L-alpha-aminoacyl-[peptide]</text>
        <dbReference type="Rhea" id="RHEA:23904"/>
        <dbReference type="Rhea" id="RHEA-COMP:9780"/>
        <dbReference type="Rhea" id="RHEA-COMP:9795"/>
        <dbReference type="ChEBI" id="CHEBI:77644"/>
        <dbReference type="ChEBI" id="CHEBI:78597"/>
        <dbReference type="ChEBI" id="CHEBI:78599"/>
        <dbReference type="ChEBI" id="CHEBI:78608"/>
        <dbReference type="EC" id="2.3.2.2"/>
    </reaction>
</comment>
<feature type="transmembrane region" description="Helical" evidence="3">
    <location>
        <begin position="44"/>
        <end position="65"/>
    </location>
</feature>
<reference evidence="4" key="1">
    <citation type="submission" date="2025-08" db="UniProtKB">
        <authorList>
            <consortium name="Ensembl"/>
        </authorList>
    </citation>
    <scope>IDENTIFICATION</scope>
</reference>
<dbReference type="InterPro" id="IPR043138">
    <property type="entry name" value="GGT_lsub"/>
</dbReference>
<dbReference type="EC" id="3.4.19.13" evidence="3"/>
<keyword evidence="3" id="KW-0808">Transferase</keyword>
<proteinExistence type="inferred from homology"/>
<dbReference type="GO" id="GO:0036374">
    <property type="term" value="F:glutathione hydrolase activity"/>
    <property type="evidence" value="ECO:0007669"/>
    <property type="project" value="UniProtKB-UniRule"/>
</dbReference>
<dbReference type="GO" id="GO:0006751">
    <property type="term" value="P:glutathione catabolic process"/>
    <property type="evidence" value="ECO:0007669"/>
    <property type="project" value="UniProtKB-UniRule"/>
</dbReference>
<comment type="catalytic activity">
    <reaction evidence="3">
        <text>glutathione + H2O = L-cysteinylglycine + L-glutamate</text>
        <dbReference type="Rhea" id="RHEA:28807"/>
        <dbReference type="ChEBI" id="CHEBI:15377"/>
        <dbReference type="ChEBI" id="CHEBI:29985"/>
        <dbReference type="ChEBI" id="CHEBI:57925"/>
        <dbReference type="ChEBI" id="CHEBI:61694"/>
        <dbReference type="EC" id="3.4.19.13"/>
    </reaction>
</comment>
<dbReference type="GO" id="GO:0005886">
    <property type="term" value="C:plasma membrane"/>
    <property type="evidence" value="ECO:0007669"/>
    <property type="project" value="TreeGrafter"/>
</dbReference>
<dbReference type="InterPro" id="IPR000101">
    <property type="entry name" value="GGT_peptidase"/>
</dbReference>
<keyword evidence="3" id="KW-0012">Acyltransferase</keyword>
<dbReference type="PANTHER" id="PTHR11686:SF54">
    <property type="entry name" value="GLUTATHIONE HYDROLASE 7"/>
    <property type="match status" value="1"/>
</dbReference>
<keyword evidence="3" id="KW-1133">Transmembrane helix</keyword>
<comment type="pathway">
    <text evidence="3">Sulfur metabolism; glutathione metabolism.</text>
</comment>
<comment type="similarity">
    <text evidence="1">Belongs to the gamma-glutamyltransferase family.</text>
</comment>
<dbReference type="Pfam" id="PF01019">
    <property type="entry name" value="G_glu_transpept"/>
    <property type="match status" value="1"/>
</dbReference>
<evidence type="ECO:0000256" key="1">
    <source>
        <dbReference type="ARBA" id="ARBA00009381"/>
    </source>
</evidence>
<dbReference type="InterPro" id="IPR029055">
    <property type="entry name" value="Ntn_hydrolases_N"/>
</dbReference>
<dbReference type="PANTHER" id="PTHR11686">
    <property type="entry name" value="GAMMA GLUTAMYL TRANSPEPTIDASE"/>
    <property type="match status" value="1"/>
</dbReference>
<dbReference type="Ensembl" id="ENSCLMT00005028383.1">
    <property type="protein sequence ID" value="ENSCLMP00005027206.1"/>
    <property type="gene ID" value="ENSCLMG00005013266.1"/>
</dbReference>
<dbReference type="EC" id="2.3.2.2" evidence="3"/>
<accession>A0A8C2ZGV4</accession>
<evidence type="ECO:0000313" key="5">
    <source>
        <dbReference type="Proteomes" id="UP000694565"/>
    </source>
</evidence>
<name>A0A8C2ZGV4_CYCLU</name>
<dbReference type="GO" id="GO:0103068">
    <property type="term" value="F:leukotriene C4 gamma-glutamyl transferase activity"/>
    <property type="evidence" value="ECO:0007669"/>
    <property type="project" value="UniProtKB-EC"/>
</dbReference>
<comment type="function">
    <text evidence="3">Cleaves the gamma-glutamyl peptide bond of glutathione and glutathione conjugates.</text>
</comment>
<dbReference type="PRINTS" id="PR01210">
    <property type="entry name" value="GGTRANSPTASE"/>
</dbReference>